<keyword evidence="2" id="KW-0812">Transmembrane</keyword>
<evidence type="ECO:0000313" key="3">
    <source>
        <dbReference type="EMBL" id="ACR35512.1"/>
    </source>
</evidence>
<protein>
    <submittedName>
        <fullName evidence="3">Uncharacterized protein</fullName>
    </submittedName>
</protein>
<organism evidence="3">
    <name type="scientific">Zea mays</name>
    <name type="common">Maize</name>
    <dbReference type="NCBI Taxonomy" id="4577"/>
    <lineage>
        <taxon>Eukaryota</taxon>
        <taxon>Viridiplantae</taxon>
        <taxon>Streptophyta</taxon>
        <taxon>Embryophyta</taxon>
        <taxon>Tracheophyta</taxon>
        <taxon>Spermatophyta</taxon>
        <taxon>Magnoliopsida</taxon>
        <taxon>Liliopsida</taxon>
        <taxon>Poales</taxon>
        <taxon>Poaceae</taxon>
        <taxon>PACMAD clade</taxon>
        <taxon>Panicoideae</taxon>
        <taxon>Andropogonodae</taxon>
        <taxon>Andropogoneae</taxon>
        <taxon>Tripsacinae</taxon>
        <taxon>Zea</taxon>
    </lineage>
</organism>
<sequence length="150" mass="16054">MDGSLPPPAPLSDSSLLGRVLSRPCSCLVSPSFFPSPSHPLHARAAFHSVAIAMAVYGLLGFLGDRSDRSRSSPSKGKARHRPSQPQFPTTSKRTQQPRGASFPKHTSLCCLTAVQAVQHSAAMAMNASIRAVKSAICMHAAYRSKQLWS</sequence>
<proteinExistence type="evidence at transcript level"/>
<feature type="region of interest" description="Disordered" evidence="1">
    <location>
        <begin position="64"/>
        <end position="103"/>
    </location>
</feature>
<name>C4J2W2_MAIZE</name>
<evidence type="ECO:0000256" key="1">
    <source>
        <dbReference type="SAM" id="MobiDB-lite"/>
    </source>
</evidence>
<dbReference type="EMBL" id="BT085159">
    <property type="protein sequence ID" value="ACR35512.1"/>
    <property type="molecule type" value="mRNA"/>
</dbReference>
<accession>C4J2W2</accession>
<keyword evidence="2" id="KW-0472">Membrane</keyword>
<keyword evidence="2" id="KW-1133">Transmembrane helix</keyword>
<feature type="transmembrane region" description="Helical" evidence="2">
    <location>
        <begin position="45"/>
        <end position="63"/>
    </location>
</feature>
<evidence type="ECO:0000256" key="2">
    <source>
        <dbReference type="SAM" id="Phobius"/>
    </source>
</evidence>
<dbReference type="AlphaFoldDB" id="C4J2W2"/>
<reference evidence="3" key="1">
    <citation type="journal article" date="2009" name="PLoS Genet.">
        <title>Sequencing, mapping, and analysis of 27,455 maize full-length cDNAs.</title>
        <authorList>
            <person name="Soderlund C."/>
            <person name="Descour A."/>
            <person name="Kudrna D."/>
            <person name="Bomhoff M."/>
            <person name="Boyd L."/>
            <person name="Currie J."/>
            <person name="Angelova A."/>
            <person name="Collura K."/>
            <person name="Wissotski M."/>
            <person name="Ashley E."/>
            <person name="Morrow D."/>
            <person name="Fernandes J."/>
            <person name="Walbot V."/>
            <person name="Yu Y."/>
        </authorList>
    </citation>
    <scope>NUCLEOTIDE SEQUENCE</scope>
    <source>
        <strain evidence="3">B73</strain>
    </source>
</reference>
<feature type="compositionally biased region" description="Polar residues" evidence="1">
    <location>
        <begin position="84"/>
        <end position="99"/>
    </location>
</feature>